<comment type="similarity">
    <text evidence="1">Belongs to the bacterial solute-binding protein 5 family.</text>
</comment>
<evidence type="ECO:0000313" key="7">
    <source>
        <dbReference type="Proteomes" id="UP001519342"/>
    </source>
</evidence>
<evidence type="ECO:0000256" key="1">
    <source>
        <dbReference type="ARBA" id="ARBA00005695"/>
    </source>
</evidence>
<dbReference type="Gene3D" id="3.40.190.10">
    <property type="entry name" value="Periplasmic binding protein-like II"/>
    <property type="match status" value="1"/>
</dbReference>
<dbReference type="InterPro" id="IPR030678">
    <property type="entry name" value="Peptide/Ni-bd"/>
</dbReference>
<dbReference type="Pfam" id="PF00496">
    <property type="entry name" value="SBP_bac_5"/>
    <property type="match status" value="1"/>
</dbReference>
<dbReference type="RefSeq" id="WP_209512666.1">
    <property type="nucleotide sequence ID" value="NZ_JAGGKS010000009.1"/>
</dbReference>
<dbReference type="SUPFAM" id="SSF53850">
    <property type="entry name" value="Periplasmic binding protein-like II"/>
    <property type="match status" value="1"/>
</dbReference>
<accession>A0ABS4GGW8</accession>
<feature type="chain" id="PRO_5045088748" evidence="4">
    <location>
        <begin position="22"/>
        <end position="503"/>
    </location>
</feature>
<dbReference type="PANTHER" id="PTHR30290">
    <property type="entry name" value="PERIPLASMIC BINDING COMPONENT OF ABC TRANSPORTER"/>
    <property type="match status" value="1"/>
</dbReference>
<keyword evidence="2" id="KW-0813">Transport</keyword>
<feature type="signal peptide" evidence="4">
    <location>
        <begin position="1"/>
        <end position="21"/>
    </location>
</feature>
<dbReference type="Gene3D" id="3.10.105.10">
    <property type="entry name" value="Dipeptide-binding Protein, Domain 3"/>
    <property type="match status" value="1"/>
</dbReference>
<proteinExistence type="inferred from homology"/>
<organism evidence="6 7">
    <name type="scientific">Sedimentibacter acidaminivorans</name>
    <dbReference type="NCBI Taxonomy" id="913099"/>
    <lineage>
        <taxon>Bacteria</taxon>
        <taxon>Bacillati</taxon>
        <taxon>Bacillota</taxon>
        <taxon>Tissierellia</taxon>
        <taxon>Sedimentibacter</taxon>
    </lineage>
</organism>
<evidence type="ECO:0000256" key="3">
    <source>
        <dbReference type="ARBA" id="ARBA00022729"/>
    </source>
</evidence>
<dbReference type="PANTHER" id="PTHR30290:SF9">
    <property type="entry name" value="OLIGOPEPTIDE-BINDING PROTEIN APPA"/>
    <property type="match status" value="1"/>
</dbReference>
<keyword evidence="3 4" id="KW-0732">Signal</keyword>
<protein>
    <submittedName>
        <fullName evidence="6">Peptide/nickel transport system substrate-binding protein</fullName>
    </submittedName>
</protein>
<dbReference type="InterPro" id="IPR039424">
    <property type="entry name" value="SBP_5"/>
</dbReference>
<feature type="domain" description="Solute-binding protein family 5" evidence="5">
    <location>
        <begin position="79"/>
        <end position="425"/>
    </location>
</feature>
<dbReference type="PIRSF" id="PIRSF002741">
    <property type="entry name" value="MppA"/>
    <property type="match status" value="1"/>
</dbReference>
<evidence type="ECO:0000259" key="5">
    <source>
        <dbReference type="Pfam" id="PF00496"/>
    </source>
</evidence>
<evidence type="ECO:0000256" key="2">
    <source>
        <dbReference type="ARBA" id="ARBA00022448"/>
    </source>
</evidence>
<keyword evidence="7" id="KW-1185">Reference proteome</keyword>
<dbReference type="InterPro" id="IPR000914">
    <property type="entry name" value="SBP_5_dom"/>
</dbReference>
<name>A0ABS4GGW8_9FIRM</name>
<comment type="caution">
    <text evidence="6">The sequence shown here is derived from an EMBL/GenBank/DDBJ whole genome shotgun (WGS) entry which is preliminary data.</text>
</comment>
<dbReference type="Gene3D" id="3.90.76.10">
    <property type="entry name" value="Dipeptide-binding Protein, Domain 1"/>
    <property type="match status" value="1"/>
</dbReference>
<evidence type="ECO:0000256" key="4">
    <source>
        <dbReference type="SAM" id="SignalP"/>
    </source>
</evidence>
<gene>
    <name evidence="6" type="ORF">J2Z76_002819</name>
</gene>
<dbReference type="PROSITE" id="PS51257">
    <property type="entry name" value="PROKAR_LIPOPROTEIN"/>
    <property type="match status" value="1"/>
</dbReference>
<evidence type="ECO:0000313" key="6">
    <source>
        <dbReference type="EMBL" id="MBP1926947.1"/>
    </source>
</evidence>
<dbReference type="Proteomes" id="UP001519342">
    <property type="component" value="Unassembled WGS sequence"/>
</dbReference>
<sequence>MKKFLILLMAFIMLLSLSACSNGEQPTNPSEISNEKTELTMGYQTDPEGLDPQRTAAASTFVVTNNIYDTLIGVTQGWEITPRLAEKWDISEDGMEVTFKIREDVFFQNGRQLKSSDVEFSFNRLKDEESPKARDYANIKKIEIIDDYNIKFVTEKLDVELLKNFAYPWAAIVPEEEVANLKTKPVGTGAFELKEWVPQQHIILERNENYYGIKPKLETVKLELIPDATSLMAGLQVGDLDIIPLTGDQVKTLKDNTDYSILAQPMNAVQIMSLNTDNKILSNEKVRQAMSMAINKDEIIEASSFGYGDKIGSHLPTTSPDYYDTNDVMEYNPERAKELLKEAGYENGFDIKLTLPKNYQIHVDAGQVIADQLSKIGIRVNIELVEWGTWVSEVYSGKKFEMTVVGHTGRLDSYAFLSRYKSDSEDYISLKTGEVDELLNKALQELDGDKRKDIYKQIQIVLASKLPAIYVQTPYTMLGMQNNVKGMNIFPIDIYDFKDVYFE</sequence>
<dbReference type="EMBL" id="JAGGKS010000009">
    <property type="protein sequence ID" value="MBP1926947.1"/>
    <property type="molecule type" value="Genomic_DNA"/>
</dbReference>
<reference evidence="6 7" key="1">
    <citation type="submission" date="2021-03" db="EMBL/GenBank/DDBJ databases">
        <title>Genomic Encyclopedia of Type Strains, Phase IV (KMG-IV): sequencing the most valuable type-strain genomes for metagenomic binning, comparative biology and taxonomic classification.</title>
        <authorList>
            <person name="Goeker M."/>
        </authorList>
    </citation>
    <scope>NUCLEOTIDE SEQUENCE [LARGE SCALE GENOMIC DNA]</scope>
    <source>
        <strain evidence="6 7">DSM 24004</strain>
    </source>
</reference>